<keyword evidence="2 5" id="KW-0808">Transferase</keyword>
<feature type="domain" description="Methyltransferase small" evidence="6">
    <location>
        <begin position="105"/>
        <end position="197"/>
    </location>
</feature>
<dbReference type="NCBIfam" id="TIGR00536">
    <property type="entry name" value="hemK_fam"/>
    <property type="match status" value="1"/>
</dbReference>
<evidence type="ECO:0000256" key="4">
    <source>
        <dbReference type="ARBA" id="ARBA00048391"/>
    </source>
</evidence>
<dbReference type="Pfam" id="PF17827">
    <property type="entry name" value="PrmC_N"/>
    <property type="match status" value="1"/>
</dbReference>
<organism evidence="8 9">
    <name type="scientific">Commensalibacter intestini</name>
    <dbReference type="NCBI Taxonomy" id="479936"/>
    <lineage>
        <taxon>Bacteria</taxon>
        <taxon>Pseudomonadati</taxon>
        <taxon>Pseudomonadota</taxon>
        <taxon>Alphaproteobacteria</taxon>
        <taxon>Acetobacterales</taxon>
        <taxon>Acetobacteraceae</taxon>
    </lineage>
</organism>
<dbReference type="InterPro" id="IPR007848">
    <property type="entry name" value="Small_mtfrase_dom"/>
</dbReference>
<evidence type="ECO:0000256" key="3">
    <source>
        <dbReference type="ARBA" id="ARBA00022691"/>
    </source>
</evidence>
<dbReference type="GO" id="GO:0003676">
    <property type="term" value="F:nucleic acid binding"/>
    <property type="evidence" value="ECO:0007669"/>
    <property type="project" value="InterPro"/>
</dbReference>
<reference evidence="9" key="1">
    <citation type="submission" date="2014-06" db="EMBL/GenBank/DDBJ databases">
        <authorList>
            <person name="Winans N.J."/>
            <person name="Newell P.D."/>
            <person name="Douglas A.E."/>
        </authorList>
    </citation>
    <scope>NUCLEOTIDE SEQUENCE [LARGE SCALE GENOMIC DNA]</scope>
    <source>
        <strain evidence="9">DmL_052</strain>
    </source>
</reference>
<feature type="binding site" evidence="5">
    <location>
        <position position="176"/>
    </location>
    <ligand>
        <name>S-adenosyl-L-methionine</name>
        <dbReference type="ChEBI" id="CHEBI:59789"/>
    </ligand>
</feature>
<accession>A0A251ZSW0</accession>
<dbReference type="CDD" id="cd02440">
    <property type="entry name" value="AdoMet_MTases"/>
    <property type="match status" value="1"/>
</dbReference>
<dbReference type="AlphaFoldDB" id="A0A251ZSW0"/>
<dbReference type="NCBIfam" id="TIGR03534">
    <property type="entry name" value="RF_mod_PrmC"/>
    <property type="match status" value="1"/>
</dbReference>
<feature type="binding site" evidence="5">
    <location>
        <position position="190"/>
    </location>
    <ligand>
        <name>S-adenosyl-L-methionine</name>
        <dbReference type="ChEBI" id="CHEBI:59789"/>
    </ligand>
</feature>
<dbReference type="PANTHER" id="PTHR18895:SF74">
    <property type="entry name" value="MTRF1L RELEASE FACTOR GLUTAMINE METHYLTRANSFERASE"/>
    <property type="match status" value="1"/>
</dbReference>
<evidence type="ECO:0000313" key="8">
    <source>
        <dbReference type="EMBL" id="OUI77741.1"/>
    </source>
</evidence>
<evidence type="ECO:0000256" key="2">
    <source>
        <dbReference type="ARBA" id="ARBA00022679"/>
    </source>
</evidence>
<gene>
    <name evidence="5" type="primary">prmC</name>
    <name evidence="8" type="ORF">HK18_03070</name>
</gene>
<evidence type="ECO:0000259" key="6">
    <source>
        <dbReference type="Pfam" id="PF05175"/>
    </source>
</evidence>
<name>A0A251ZSW0_9PROT</name>
<sequence>MQNAPISLGHLIEEGAELLKIAEIEDARREAQLLIAAALQKSMTEIFMMDKNTLIDPVLIRQYFARRAKREPFAYIVKEQGFWSLDLEVSPATLIPRADSEALIEVLLKLFPDRKAPYRFLDLGTGTGCLLLAALSEYPKAFGVGIDVVPQAAALASKNAQRCQLQDRAVFMAGHWADAIQGQFDVILSNPPYIRKHELLELMPEVQSYEPMSALDGGEDGLDAYRYICDQAVDLLSDKGIIILELGIKQDQEIAKYALSKGLYVVEKQHDLNDCIRALVLSR</sequence>
<comment type="caution">
    <text evidence="8">The sequence shown here is derived from an EMBL/GenBank/DDBJ whole genome shotgun (WGS) entry which is preliminary data.</text>
</comment>
<protein>
    <recommendedName>
        <fullName evidence="5">Release factor glutamine methyltransferase</fullName>
        <shortName evidence="5">RF MTase</shortName>
        <ecNumber evidence="5">2.1.1.297</ecNumber>
    </recommendedName>
    <alternativeName>
        <fullName evidence="5">N5-glutamine methyltransferase PrmC</fullName>
    </alternativeName>
    <alternativeName>
        <fullName evidence="5">Protein-(glutamine-N5) MTase PrmC</fullName>
    </alternativeName>
    <alternativeName>
        <fullName evidence="5">Protein-glutamine N-methyltransferase PrmC</fullName>
    </alternativeName>
</protein>
<evidence type="ECO:0000256" key="1">
    <source>
        <dbReference type="ARBA" id="ARBA00022603"/>
    </source>
</evidence>
<feature type="binding site" evidence="5">
    <location>
        <begin position="124"/>
        <end position="128"/>
    </location>
    <ligand>
        <name>S-adenosyl-L-methionine</name>
        <dbReference type="ChEBI" id="CHEBI:59789"/>
    </ligand>
</feature>
<dbReference type="InterPro" id="IPR002052">
    <property type="entry name" value="DNA_methylase_N6_adenine_CS"/>
</dbReference>
<dbReference type="Gene3D" id="1.10.8.10">
    <property type="entry name" value="DNA helicase RuvA subunit, C-terminal domain"/>
    <property type="match status" value="1"/>
</dbReference>
<dbReference type="EMBL" id="JOPB01000022">
    <property type="protein sequence ID" value="OUI77741.1"/>
    <property type="molecule type" value="Genomic_DNA"/>
</dbReference>
<evidence type="ECO:0000259" key="7">
    <source>
        <dbReference type="Pfam" id="PF17827"/>
    </source>
</evidence>
<dbReference type="Gene3D" id="3.40.50.150">
    <property type="entry name" value="Vaccinia Virus protein VP39"/>
    <property type="match status" value="1"/>
</dbReference>
<dbReference type="PROSITE" id="PS00092">
    <property type="entry name" value="N6_MTASE"/>
    <property type="match status" value="1"/>
</dbReference>
<comment type="function">
    <text evidence="5">Methylates the class 1 translation termination release factors RF1/PrfA and RF2/PrfB on the glutamine residue of the universally conserved GGQ motif.</text>
</comment>
<evidence type="ECO:0000313" key="9">
    <source>
        <dbReference type="Proteomes" id="UP000194946"/>
    </source>
</evidence>
<keyword evidence="1 5" id="KW-0489">Methyltransferase</keyword>
<dbReference type="Proteomes" id="UP000194946">
    <property type="component" value="Unassembled WGS sequence"/>
</dbReference>
<dbReference type="InterPro" id="IPR019874">
    <property type="entry name" value="RF_methyltr_PrmC"/>
</dbReference>
<feature type="domain" description="Release factor glutamine methyltransferase N-terminal" evidence="7">
    <location>
        <begin position="11"/>
        <end position="77"/>
    </location>
</feature>
<dbReference type="SUPFAM" id="SSF53335">
    <property type="entry name" value="S-adenosyl-L-methionine-dependent methyltransferases"/>
    <property type="match status" value="1"/>
</dbReference>
<dbReference type="EC" id="2.1.1.297" evidence="5"/>
<comment type="similarity">
    <text evidence="5">Belongs to the protein N5-glutamine methyltransferase family. PrmC subfamily.</text>
</comment>
<dbReference type="RefSeq" id="WP_086632694.1">
    <property type="nucleotide sequence ID" value="NZ_JOPB01000022.1"/>
</dbReference>
<comment type="catalytic activity">
    <reaction evidence="4 5">
        <text>L-glutaminyl-[peptide chain release factor] + S-adenosyl-L-methionine = N(5)-methyl-L-glutaminyl-[peptide chain release factor] + S-adenosyl-L-homocysteine + H(+)</text>
        <dbReference type="Rhea" id="RHEA:42896"/>
        <dbReference type="Rhea" id="RHEA-COMP:10271"/>
        <dbReference type="Rhea" id="RHEA-COMP:10272"/>
        <dbReference type="ChEBI" id="CHEBI:15378"/>
        <dbReference type="ChEBI" id="CHEBI:30011"/>
        <dbReference type="ChEBI" id="CHEBI:57856"/>
        <dbReference type="ChEBI" id="CHEBI:59789"/>
        <dbReference type="ChEBI" id="CHEBI:61891"/>
        <dbReference type="EC" id="2.1.1.297"/>
    </reaction>
</comment>
<proteinExistence type="inferred from homology"/>
<keyword evidence="3 5" id="KW-0949">S-adenosyl-L-methionine</keyword>
<dbReference type="HAMAP" id="MF_02126">
    <property type="entry name" value="RF_methyltr_PrmC"/>
    <property type="match status" value="1"/>
</dbReference>
<feature type="binding site" evidence="5">
    <location>
        <begin position="190"/>
        <end position="193"/>
    </location>
    <ligand>
        <name>substrate</name>
    </ligand>
</feature>
<feature type="binding site" evidence="5">
    <location>
        <position position="147"/>
    </location>
    <ligand>
        <name>S-adenosyl-L-methionine</name>
        <dbReference type="ChEBI" id="CHEBI:59789"/>
    </ligand>
</feature>
<dbReference type="InterPro" id="IPR040758">
    <property type="entry name" value="PrmC_N"/>
</dbReference>
<dbReference type="GO" id="GO:0102559">
    <property type="term" value="F:peptide chain release factor N(5)-glutamine methyltransferase activity"/>
    <property type="evidence" value="ECO:0007669"/>
    <property type="project" value="UniProtKB-EC"/>
</dbReference>
<dbReference type="Pfam" id="PF05175">
    <property type="entry name" value="MTS"/>
    <property type="match status" value="1"/>
</dbReference>
<keyword evidence="9" id="KW-1185">Reference proteome</keyword>
<dbReference type="InterPro" id="IPR050320">
    <property type="entry name" value="N5-glutamine_MTase"/>
</dbReference>
<dbReference type="InterPro" id="IPR004556">
    <property type="entry name" value="HemK-like"/>
</dbReference>
<dbReference type="InterPro" id="IPR029063">
    <property type="entry name" value="SAM-dependent_MTases_sf"/>
</dbReference>
<dbReference type="PANTHER" id="PTHR18895">
    <property type="entry name" value="HEMK METHYLTRANSFERASE"/>
    <property type="match status" value="1"/>
</dbReference>
<evidence type="ECO:0000256" key="5">
    <source>
        <dbReference type="HAMAP-Rule" id="MF_02126"/>
    </source>
</evidence>
<dbReference type="GO" id="GO:0032259">
    <property type="term" value="P:methylation"/>
    <property type="evidence" value="ECO:0007669"/>
    <property type="project" value="UniProtKB-KW"/>
</dbReference>